<dbReference type="InterPro" id="IPR002938">
    <property type="entry name" value="FAD-bd"/>
</dbReference>
<gene>
    <name evidence="2" type="ORF">Cch01nite_05950</name>
</gene>
<keyword evidence="3" id="KW-1185">Reference proteome</keyword>
<dbReference type="PANTHER" id="PTHR46865:SF2">
    <property type="entry name" value="MONOOXYGENASE"/>
    <property type="match status" value="1"/>
</dbReference>
<accession>A0A919NYB3</accession>
<proteinExistence type="predicted"/>
<dbReference type="InterPro" id="IPR036188">
    <property type="entry name" value="FAD/NAD-bd_sf"/>
</dbReference>
<dbReference type="EMBL" id="BONK01000002">
    <property type="protein sequence ID" value="GIG19871.1"/>
    <property type="molecule type" value="Genomic_DNA"/>
</dbReference>
<dbReference type="InterPro" id="IPR051704">
    <property type="entry name" value="FAD_aromatic-hydroxylase"/>
</dbReference>
<dbReference type="PRINTS" id="PR00420">
    <property type="entry name" value="RNGMNOXGNASE"/>
</dbReference>
<evidence type="ECO:0000313" key="3">
    <source>
        <dbReference type="Proteomes" id="UP000632740"/>
    </source>
</evidence>
<protein>
    <recommendedName>
        <fullName evidence="1">FAD-binding domain-containing protein</fullName>
    </recommendedName>
</protein>
<dbReference type="Pfam" id="PF01494">
    <property type="entry name" value="FAD_binding_3"/>
    <property type="match status" value="1"/>
</dbReference>
<dbReference type="Gene3D" id="3.30.9.10">
    <property type="entry name" value="D-Amino Acid Oxidase, subunit A, domain 2"/>
    <property type="match status" value="1"/>
</dbReference>
<dbReference type="PANTHER" id="PTHR46865">
    <property type="entry name" value="OXIDOREDUCTASE-RELATED"/>
    <property type="match status" value="1"/>
</dbReference>
<evidence type="ECO:0000259" key="1">
    <source>
        <dbReference type="Pfam" id="PF01494"/>
    </source>
</evidence>
<dbReference type="GO" id="GO:0071949">
    <property type="term" value="F:FAD binding"/>
    <property type="evidence" value="ECO:0007669"/>
    <property type="project" value="InterPro"/>
</dbReference>
<dbReference type="Gene3D" id="3.50.50.60">
    <property type="entry name" value="FAD/NAD(P)-binding domain"/>
    <property type="match status" value="1"/>
</dbReference>
<dbReference type="SUPFAM" id="SSF51905">
    <property type="entry name" value="FAD/NAD(P)-binding domain"/>
    <property type="match status" value="1"/>
</dbReference>
<sequence>MLGSAGRIVISGASVAGPTAAYWLRRYGFDVTVVERMPLAQVRTSGHAVDLFGPAMEVAAWTGVLPAVIDARTRTDVVSFHRRGRREVDVQMGHLVAGISGQHVEIMRGELATLLHEATRDDVHYVFEDSIRAIHEEPDGLDVTFEHMPAARFDLVIGADGLHSVVRRLVFGPEEQFRRFLGGYLAFAAIPNYLDLQGRMVVGNAPGRVAAVYPVHGTTWARAGFLFRRDDELRLDHRDVAGQKQVLHQIYAGDGWEVPRLLAETDAAEDFYFDSISQIAMERWTTDRVALVGDAGYSPGPAVGGGTSVAMVGAFVLAQELARAHPDHAAGLRAYEDGMRELAVRSRAIGPAIMSTLIPRTRTQVRLLPQLIRLVTRMPPPVQRRLFQLQATPARALDSIHLTRPATG</sequence>
<organism evidence="2 3">
    <name type="scientific">Cellulomonas chitinilytica</name>
    <dbReference type="NCBI Taxonomy" id="398759"/>
    <lineage>
        <taxon>Bacteria</taxon>
        <taxon>Bacillati</taxon>
        <taxon>Actinomycetota</taxon>
        <taxon>Actinomycetes</taxon>
        <taxon>Micrococcales</taxon>
        <taxon>Cellulomonadaceae</taxon>
        <taxon>Cellulomonas</taxon>
    </lineage>
</organism>
<comment type="caution">
    <text evidence="2">The sequence shown here is derived from an EMBL/GenBank/DDBJ whole genome shotgun (WGS) entry which is preliminary data.</text>
</comment>
<feature type="domain" description="FAD-binding" evidence="1">
    <location>
        <begin position="8"/>
        <end position="336"/>
    </location>
</feature>
<dbReference type="AlphaFoldDB" id="A0A919NYB3"/>
<dbReference type="Proteomes" id="UP000632740">
    <property type="component" value="Unassembled WGS sequence"/>
</dbReference>
<dbReference type="RefSeq" id="WP_203748406.1">
    <property type="nucleotide sequence ID" value="NZ_BONK01000002.1"/>
</dbReference>
<reference evidence="2" key="1">
    <citation type="submission" date="2021-01" db="EMBL/GenBank/DDBJ databases">
        <title>Whole genome shotgun sequence of Cellulomonas chitinilytica NBRC 110799.</title>
        <authorList>
            <person name="Komaki H."/>
            <person name="Tamura T."/>
        </authorList>
    </citation>
    <scope>NUCLEOTIDE SEQUENCE</scope>
    <source>
        <strain evidence="2">NBRC 110799</strain>
    </source>
</reference>
<evidence type="ECO:0000313" key="2">
    <source>
        <dbReference type="EMBL" id="GIG19871.1"/>
    </source>
</evidence>
<name>A0A919NYB3_9CELL</name>